<protein>
    <submittedName>
        <fullName evidence="7">APC family permease</fullName>
    </submittedName>
</protein>
<accession>A0A848L2C3</accession>
<name>A0A848L2C3_9ACTN</name>
<proteinExistence type="predicted"/>
<feature type="transmembrane region" description="Helical" evidence="6">
    <location>
        <begin position="403"/>
        <end position="424"/>
    </location>
</feature>
<evidence type="ECO:0000256" key="5">
    <source>
        <dbReference type="ARBA" id="ARBA00023136"/>
    </source>
</evidence>
<evidence type="ECO:0000313" key="8">
    <source>
        <dbReference type="Proteomes" id="UP000550729"/>
    </source>
</evidence>
<evidence type="ECO:0000313" key="7">
    <source>
        <dbReference type="EMBL" id="NMO02681.1"/>
    </source>
</evidence>
<dbReference type="PIRSF" id="PIRSF006060">
    <property type="entry name" value="AA_transporter"/>
    <property type="match status" value="1"/>
</dbReference>
<dbReference type="AlphaFoldDB" id="A0A848L2C3"/>
<gene>
    <name evidence="7" type="ORF">HH308_15825</name>
</gene>
<feature type="transmembrane region" description="Helical" evidence="6">
    <location>
        <begin position="161"/>
        <end position="181"/>
    </location>
</feature>
<feature type="transmembrane region" description="Helical" evidence="6">
    <location>
        <begin position="368"/>
        <end position="396"/>
    </location>
</feature>
<feature type="transmembrane region" description="Helical" evidence="6">
    <location>
        <begin position="21"/>
        <end position="47"/>
    </location>
</feature>
<keyword evidence="8" id="KW-1185">Reference proteome</keyword>
<evidence type="ECO:0000256" key="1">
    <source>
        <dbReference type="ARBA" id="ARBA00004651"/>
    </source>
</evidence>
<evidence type="ECO:0000256" key="6">
    <source>
        <dbReference type="SAM" id="Phobius"/>
    </source>
</evidence>
<evidence type="ECO:0000256" key="4">
    <source>
        <dbReference type="ARBA" id="ARBA00022989"/>
    </source>
</evidence>
<dbReference type="GO" id="GO:0022857">
    <property type="term" value="F:transmembrane transporter activity"/>
    <property type="evidence" value="ECO:0007669"/>
    <property type="project" value="InterPro"/>
</dbReference>
<feature type="transmembrane region" description="Helical" evidence="6">
    <location>
        <begin position="344"/>
        <end position="362"/>
    </location>
</feature>
<dbReference type="RefSeq" id="WP_170195184.1">
    <property type="nucleotide sequence ID" value="NZ_JABBNB010000015.1"/>
</dbReference>
<dbReference type="PANTHER" id="PTHR42770:SF16">
    <property type="entry name" value="AMINO ACID PERMEASE"/>
    <property type="match status" value="1"/>
</dbReference>
<comment type="caution">
    <text evidence="7">The sequence shown here is derived from an EMBL/GenBank/DDBJ whole genome shotgun (WGS) entry which is preliminary data.</text>
</comment>
<dbReference type="InterPro" id="IPR050367">
    <property type="entry name" value="APC_superfamily"/>
</dbReference>
<dbReference type="Gene3D" id="1.20.1740.10">
    <property type="entry name" value="Amino acid/polyamine transporter I"/>
    <property type="match status" value="1"/>
</dbReference>
<sequence>MATNQETSQPTLAKGTLGTTSIAFFVVAAAAPLFVMAGVAPLVIGFGGVGAPSAYLIAGAALAIFAVGFTAMTRYIHNAGAFYAYIARGLGSTAGIITAVVALVSYNVLEIGMFGALGQFTAGTVGKLTGLDVAWWVWALIGVAIVWFLGSRSIHVGSQFLIALLCAETGILVLLAGAVLIKGGATGLEASSFAPSNVATPSLGAMLTFAFAAFMGFESTALYREEARKPDRTIPRATYIAVAFLGLFYAFMVWIGIEAFGPDKAQQAANSDPAGMFFAAMETYVGSWASTLMEILIITSILASLLAFHNAITRYAYSLSRESILPRVFGELHPRHLSPFKTSGMQSLLAAAVVIVFALFRLDPLTQLMIWVNSPGVFGVVGMQVVVAVAVIAFFWRNRRGHSVFRVVVAPAVAAVVLLGALGLMTKNIALLTGVTPTFAPVNIAILAVMPITVVVGYLIAIRIRRTKPEIYAVVGQRDAE</sequence>
<evidence type="ECO:0000256" key="2">
    <source>
        <dbReference type="ARBA" id="ARBA00022475"/>
    </source>
</evidence>
<feature type="transmembrane region" description="Helical" evidence="6">
    <location>
        <begin position="85"/>
        <end position="109"/>
    </location>
</feature>
<dbReference type="EMBL" id="JABBNB010000015">
    <property type="protein sequence ID" value="NMO02681.1"/>
    <property type="molecule type" value="Genomic_DNA"/>
</dbReference>
<comment type="subcellular location">
    <subcellularLocation>
        <location evidence="1">Cell membrane</location>
        <topology evidence="1">Multi-pass membrane protein</topology>
    </subcellularLocation>
</comment>
<feature type="transmembrane region" description="Helical" evidence="6">
    <location>
        <begin position="53"/>
        <end position="73"/>
    </location>
</feature>
<keyword evidence="4 6" id="KW-1133">Transmembrane helix</keyword>
<reference evidence="7 8" key="1">
    <citation type="submission" date="2020-04" db="EMBL/GenBank/DDBJ databases">
        <title>Gordonia sp. nov. TBRC 11910.</title>
        <authorList>
            <person name="Suriyachadkun C."/>
        </authorList>
    </citation>
    <scope>NUCLEOTIDE SEQUENCE [LARGE SCALE GENOMIC DNA]</scope>
    <source>
        <strain evidence="7 8">TBRC 11910</strain>
    </source>
</reference>
<feature type="transmembrane region" description="Helical" evidence="6">
    <location>
        <begin position="193"/>
        <end position="217"/>
    </location>
</feature>
<keyword evidence="2" id="KW-1003">Cell membrane</keyword>
<dbReference type="PANTHER" id="PTHR42770">
    <property type="entry name" value="AMINO ACID TRANSPORTER-RELATED"/>
    <property type="match status" value="1"/>
</dbReference>
<dbReference type="Pfam" id="PF13520">
    <property type="entry name" value="AA_permease_2"/>
    <property type="match status" value="1"/>
</dbReference>
<feature type="transmembrane region" description="Helical" evidence="6">
    <location>
        <begin position="133"/>
        <end position="149"/>
    </location>
</feature>
<feature type="transmembrane region" description="Helical" evidence="6">
    <location>
        <begin position="444"/>
        <end position="462"/>
    </location>
</feature>
<keyword evidence="5 6" id="KW-0472">Membrane</keyword>
<dbReference type="Proteomes" id="UP000550729">
    <property type="component" value="Unassembled WGS sequence"/>
</dbReference>
<dbReference type="InterPro" id="IPR002293">
    <property type="entry name" value="AA/rel_permease1"/>
</dbReference>
<evidence type="ECO:0000256" key="3">
    <source>
        <dbReference type="ARBA" id="ARBA00022692"/>
    </source>
</evidence>
<dbReference type="GO" id="GO:0005886">
    <property type="term" value="C:plasma membrane"/>
    <property type="evidence" value="ECO:0007669"/>
    <property type="project" value="UniProtKB-SubCell"/>
</dbReference>
<keyword evidence="3 6" id="KW-0812">Transmembrane</keyword>
<feature type="transmembrane region" description="Helical" evidence="6">
    <location>
        <begin position="237"/>
        <end position="257"/>
    </location>
</feature>
<feature type="transmembrane region" description="Helical" evidence="6">
    <location>
        <begin position="285"/>
        <end position="308"/>
    </location>
</feature>
<organism evidence="7 8">
    <name type="scientific">Gordonia asplenii</name>
    <dbReference type="NCBI Taxonomy" id="2725283"/>
    <lineage>
        <taxon>Bacteria</taxon>
        <taxon>Bacillati</taxon>
        <taxon>Actinomycetota</taxon>
        <taxon>Actinomycetes</taxon>
        <taxon>Mycobacteriales</taxon>
        <taxon>Gordoniaceae</taxon>
        <taxon>Gordonia</taxon>
    </lineage>
</organism>